<dbReference type="InterPro" id="IPR039360">
    <property type="entry name" value="Ras_GTPase"/>
</dbReference>
<gene>
    <name evidence="5" type="primary">TPHA0A00790</name>
    <name evidence="5" type="ordered locus">TPHA_0A00790</name>
</gene>
<dbReference type="PANTHER" id="PTHR10194:SF142">
    <property type="entry name" value="NEUROFIBROMIN"/>
    <property type="match status" value="1"/>
</dbReference>
<organism evidence="5 6">
    <name type="scientific">Tetrapisispora phaffii (strain ATCC 24235 / CBS 4417 / NBRC 1672 / NRRL Y-8282 / UCD 70-5)</name>
    <name type="common">Yeast</name>
    <name type="synonym">Fabospora phaffii</name>
    <dbReference type="NCBI Taxonomy" id="1071381"/>
    <lineage>
        <taxon>Eukaryota</taxon>
        <taxon>Fungi</taxon>
        <taxon>Dikarya</taxon>
        <taxon>Ascomycota</taxon>
        <taxon>Saccharomycotina</taxon>
        <taxon>Saccharomycetes</taxon>
        <taxon>Saccharomycetales</taxon>
        <taxon>Saccharomycetaceae</taxon>
        <taxon>Tetrapisispora</taxon>
    </lineage>
</organism>
<dbReference type="OMA" id="CPANDID"/>
<dbReference type="InterPro" id="IPR001936">
    <property type="entry name" value="RasGAP_dom"/>
</dbReference>
<proteinExistence type="predicted"/>
<dbReference type="RefSeq" id="XP_003683598.1">
    <property type="nucleotide sequence ID" value="XM_003683550.1"/>
</dbReference>
<dbReference type="KEGG" id="tpf:TPHA_0A00790"/>
<dbReference type="GeneID" id="11532437"/>
<dbReference type="GO" id="GO:0007165">
    <property type="term" value="P:signal transduction"/>
    <property type="evidence" value="ECO:0007669"/>
    <property type="project" value="UniProtKB-ARBA"/>
</dbReference>
<protein>
    <recommendedName>
        <fullName evidence="4">Ras-GAP domain-containing protein</fullName>
    </recommendedName>
</protein>
<dbReference type="PANTHER" id="PTHR10194">
    <property type="entry name" value="RAS GTPASE-ACTIVATING PROTEINS"/>
    <property type="match status" value="1"/>
</dbReference>
<dbReference type="PROSITE" id="PS00509">
    <property type="entry name" value="RAS_GTPASE_ACTIV_1"/>
    <property type="match status" value="1"/>
</dbReference>
<dbReference type="eggNOG" id="KOG1826">
    <property type="taxonomic scope" value="Eukaryota"/>
</dbReference>
<keyword evidence="6" id="KW-1185">Reference proteome</keyword>
<accession>G8BMN6</accession>
<dbReference type="InterPro" id="IPR036865">
    <property type="entry name" value="CRAL-TRIO_dom_sf"/>
</dbReference>
<dbReference type="InterPro" id="IPR008936">
    <property type="entry name" value="Rho_GTPase_activation_prot"/>
</dbReference>
<keyword evidence="1" id="KW-0343">GTPase activation</keyword>
<dbReference type="SUPFAM" id="SSF48350">
    <property type="entry name" value="GTPase activation domain, GAP"/>
    <property type="match status" value="1"/>
</dbReference>
<feature type="region of interest" description="Disordered" evidence="3">
    <location>
        <begin position="323"/>
        <end position="366"/>
    </location>
</feature>
<keyword evidence="2" id="KW-0597">Phosphoprotein</keyword>
<dbReference type="InterPro" id="IPR023152">
    <property type="entry name" value="RasGAP_CS"/>
</dbReference>
<feature type="region of interest" description="Disordered" evidence="3">
    <location>
        <begin position="524"/>
        <end position="584"/>
    </location>
</feature>
<evidence type="ECO:0000313" key="5">
    <source>
        <dbReference type="EMBL" id="CCE61164.1"/>
    </source>
</evidence>
<feature type="compositionally biased region" description="Polar residues" evidence="3">
    <location>
        <begin position="524"/>
        <end position="536"/>
    </location>
</feature>
<dbReference type="Pfam" id="PF00616">
    <property type="entry name" value="RasGAP"/>
    <property type="match status" value="1"/>
</dbReference>
<feature type="compositionally biased region" description="Polar residues" evidence="3">
    <location>
        <begin position="323"/>
        <end position="345"/>
    </location>
</feature>
<dbReference type="EMBL" id="HE612856">
    <property type="protein sequence ID" value="CCE61164.1"/>
    <property type="molecule type" value="Genomic_DNA"/>
</dbReference>
<feature type="domain" description="Ras-GAP" evidence="4">
    <location>
        <begin position="1820"/>
        <end position="2009"/>
    </location>
</feature>
<feature type="region of interest" description="Disordered" evidence="3">
    <location>
        <begin position="1096"/>
        <end position="1135"/>
    </location>
</feature>
<dbReference type="Gene3D" id="3.40.525.10">
    <property type="entry name" value="CRAL-TRIO lipid binding domain"/>
    <property type="match status" value="1"/>
</dbReference>
<dbReference type="Gene3D" id="1.10.506.10">
    <property type="entry name" value="GTPase Activation - p120gap, domain 1"/>
    <property type="match status" value="2"/>
</dbReference>
<feature type="compositionally biased region" description="Polar residues" evidence="3">
    <location>
        <begin position="1097"/>
        <end position="1131"/>
    </location>
</feature>
<dbReference type="HOGENOM" id="CLU_000439_0_0_1"/>
<dbReference type="SMART" id="SM00323">
    <property type="entry name" value="RasGAP"/>
    <property type="match status" value="1"/>
</dbReference>
<sequence>MPYENGSPYDKEGTLNRNVAMTTTLVRHLLKERIYQLLPINSSYSTYIDVEADVYFLSSRSVLLNVAISQDIEPIVTNVLDLIDLVLQFGLPDDADDDDATTGDKLETITDSHVGDQAVQSICLLLRLLTDILEYNWDFVEKSMADNKVASLPSPTEDIIKIFEKQHNSFSGIIAGFSVHRTNFHEHKPKELNQEVATRLMTTLTRLKFQHVSFNLLTIISKNSPYFKSSLSFNDLIPNYEYFKTKINAYNVSNDLDSNNNNINPDTYSHIFELGNKIDSTITYIQRFVAASNSKEYKKHLTEIILNPITNDYIYKHRGSTTSALPSASSYSNDNKKSSPSTGTSAMPGPSHASKSSRSNSTHSASSFQSMGISLTPRIESDANKSLQWNEVLKNFDLFGCFFLSNTSLLGFLEMLKKLCKTLNRSIFTCVLLFYATKTLMYWIMARSRSFIEVSNSLIDINNIKKSPKFSASTDVTTLTTEQQTAMKLLNTFNELFYDLYTTFKISSVLTNPQYLPNMHTEYTTSPQPKSSNTVHMKSHVPPSNKASPINTDLRFSYNSESDPKLDYHMSSPPPTPLREKNMSPVYGNISYTNSIEQSFNGDALNSDDILMPNPVSLAYPHNKYVLSAMKSFELSQQISNSEDSSDNNIDNMENSENITKDSFLLPPTSISNRVTPIGRELNKSTTSSSSSNNTIEYNEKDVSHLKNVLDLYSAFDESESLVHTSILKFLATISMLDPELFQKINESSFNGIPDIDENNKIVKNNQKAYSSENAITIKNLSHGLKKLTNLKVHKTTKTSKALELLEISLNIYNGTQTTSDNAMIISLRILLTIYTLSASVSLSNKKLACVNFSRRLMPTFYSSLKVDSKAKLLENENKQISKILKMRHKLNSQFQLEFIAASLQLSTDDFLDYLGLDELCEKLDTRKLVLYTEGLRVFFHLPCCENLRKRAAIKLAKVFKKIFYNISEILLKELPIINDDNVSKSIESIIDGTIVNEFGPKSLFKPVSPSTGVVTNQSDTGSTPISLNNHLEQNQGNWVTHPIIASLASPSFFSPSGSAEIISRDIPSVNNELSLISPTAQRAPHNFLINKKHPLISNSARTNGSPISTPGTSKSSANPLLCDNSRQTPGSKLTDDDLSSLLKKKITSNLESSNDILLIGHSTEINNARRIIINIFSIFRKTANFIILPQNEDIERGNVETDFKQIVKPIFVSIIDIDPVLETTACSFMNMLITYMSHLPNNISSNALVDYNLFCSYSITLFSTALFDLNLPNRKREVFLDIVNKLMELKNSVLKLAGKAGRLERIIPVEKNTFVSLTSTLNRGLFVSLHTNKSNIQSLLTKTFSHFTDSINFYKSSIGEITENEFGNIDFIRAMSKGTYVLSGSVAFQRKCRTNILKYITKPDMVLYDCFHTIFNRWLHISKAVTLSRSDIADFRSCAGLLATASGTLLTMVEDDQYNSSISVEIKTDISRKVNYFIGKQCQWLNNEHLLTRENSRDILSSELHPLSFKLLFHNLKKKMVEIKDVDLSNDKADYYFIILEQISIIIRTILHQPYSKDLLFLFSMEIINFIDDLVILVEKISHKSLRYRKGIIYLSKMFKAIEDAEECLAIKGHYALKNRWLKVLIFWFQYSISKELDFDNLSKPHRDMNLPKRDEDMLYLDTSIESSKAIAYLTNGILLEAAYSASKEEYRRSIGFEFRNYFGILLKGIEKTIDIKNCPISLKHKINTLNENLSISLQNLSKANIEPALQYTLHMGYSENIDIRKSFLNVFINVVKNYPSHVSSQQKEKNEATESILTFLIENVQIVSYSIDLCEPSEMDGFAVSMLTTFESRNAGHIIVSQLIKEEIQKAPRSMDILRRNSIATRSLSIFSKAKGREFLIALISPILDELIESKDCFEIEKLSIDDKNTKTQILIFKKYLVKFLNSMKSSMNIFPPELLYICQMIYEEVSKRFPESALVAVGSFVFLRFICPALVSPETEDISSHMDAPVKRSLVQLAKIIQNLANSLDSTSKFTILQSEQDFLIKCNKEIFSNLKELSNLDRNIDIKWYRESQNNDVKLNFDFFHRFYYDHCLQLRGLLLSNLHSLDDIKLLKHSLFLSDRVLGVLGQPNWQATIEIPKFIKDNMEKYSQLYEFVSRTAIKASTDNTNLNSKYVYELMSTDGNPVLALDFKKYKQEGASADLLAYRTIQVYSRFWTSKHYILLNLSEYDHTDEITYSVIFLLLKLIPEEAYQTCFGVYNLNATKSFIQFWNNNEIIENRYVTFKCPYHFVNTINDEQLISDLGFRQQILYLIDDMRVLLNDIELYDVDSKSMIPVTMSLGNRYFQILREEEMDFKPSGDATIMRVKTNQVFEISDVRNVSVSYSQASLNEFTINLINEEILTLTSPKYLEIIKMFSFSIAKSEDDVVIENLSTSSRKENGLTSFEFNLETISHIFVVAIVGLFSEDNEVKNNAYNLLAETQIAFKLDFGVNLRFSRELYVPDDCSMFVKQITQALSVSSPELTGYTVKMVVDALENEVFKPDRVPQLLSCLNYWIPNLYEYVYLADEENGPEAFSYLIKVLIRLTLADSGFTSIYLQQIWNVLSLENPLTSIIVEEVINYALDRDSENGDWACALPLIASMSTVDITAYIVRKLMDLLESFLPSFHLDVSTHSWSELTILVRIAIPLFFESPLLAQMFLPDILFIISLLIDQGPKSIRGYFHELLMNVCHSLAINESLSESNRRALDNICSVFSQQKGKFTLGFRHEISILPQNLSNLSFANKFNILEHFITNILLTMENADEAEAAYWKTKYKKYLMDSIFNNRSYLSARSMMILGIIGKYDTSEMLCKNMLTETLEAISSTDFNEENMFLVTAHIFTYTKVVQGLDPSLDIMNRIFWYGTTLVESQYPILFEGGLFLIGNCLKRLYMYIFESGNSSVPLKRILLESRNFAVDLFSEFDRACDITWTEDSFPLVLISILLRGLSVPFMKPKVIESLEQFLRNAYFESRTKPEVTDYLPYMFLMYLLSPGEQFATILDTIEFEDEIICIDENLKIPKKLLDWLASDSIYSNISLYQAAALFNSNVSDESTKYRFTIITKHLLNINPYCVFKYYTLTRSELRKVSIWENDVNVVKVSFEIITELVQFDEFDDLNKYFLNSQESIKRHGLSAVADVRPLTVNNTGGNPTAAEQEGYHYTFMRRRKFMARLLTRLIYAN</sequence>
<dbReference type="Proteomes" id="UP000005666">
    <property type="component" value="Chromosome 1"/>
</dbReference>
<evidence type="ECO:0000256" key="3">
    <source>
        <dbReference type="SAM" id="MobiDB-lite"/>
    </source>
</evidence>
<evidence type="ECO:0000256" key="1">
    <source>
        <dbReference type="ARBA" id="ARBA00022468"/>
    </source>
</evidence>
<evidence type="ECO:0000259" key="4">
    <source>
        <dbReference type="PROSITE" id="PS50018"/>
    </source>
</evidence>
<dbReference type="STRING" id="1071381.G8BMN6"/>
<feature type="compositionally biased region" description="Low complexity" evidence="3">
    <location>
        <begin position="351"/>
        <end position="366"/>
    </location>
</feature>
<evidence type="ECO:0000313" key="6">
    <source>
        <dbReference type="Proteomes" id="UP000005666"/>
    </source>
</evidence>
<dbReference type="PROSITE" id="PS50018">
    <property type="entry name" value="RAS_GTPASE_ACTIV_2"/>
    <property type="match status" value="1"/>
</dbReference>
<reference evidence="5 6" key="1">
    <citation type="journal article" date="2011" name="Proc. Natl. Acad. Sci. U.S.A.">
        <title>Evolutionary erosion of yeast sex chromosomes by mating-type switching accidents.</title>
        <authorList>
            <person name="Gordon J.L."/>
            <person name="Armisen D."/>
            <person name="Proux-Wera E."/>
            <person name="Oheigeartaigh S.S."/>
            <person name="Byrne K.P."/>
            <person name="Wolfe K.H."/>
        </authorList>
    </citation>
    <scope>NUCLEOTIDE SEQUENCE [LARGE SCALE GENOMIC DNA]</scope>
    <source>
        <strain evidence="6">ATCC 24235 / CBS 4417 / NBRC 1672 / NRRL Y-8282 / UCD 70-5</strain>
    </source>
</reference>
<dbReference type="OrthoDB" id="28245at2759"/>
<evidence type="ECO:0000256" key="2">
    <source>
        <dbReference type="ARBA" id="ARBA00022553"/>
    </source>
</evidence>
<name>G8BMN6_TETPH</name>
<dbReference type="GO" id="GO:0005096">
    <property type="term" value="F:GTPase activator activity"/>
    <property type="evidence" value="ECO:0007669"/>
    <property type="project" value="UniProtKB-KW"/>
</dbReference>